<accession>A0ABM8EQK3</accession>
<keyword evidence="3" id="KW-1003">Cell membrane</keyword>
<dbReference type="InterPro" id="IPR045584">
    <property type="entry name" value="Pilin-like"/>
</dbReference>
<dbReference type="NCBIfam" id="TIGR02532">
    <property type="entry name" value="IV_pilin_GFxxxE"/>
    <property type="match status" value="1"/>
</dbReference>
<organism evidence="10 11">
    <name type="scientific">Geotalea uraniireducens</name>
    <dbReference type="NCBI Taxonomy" id="351604"/>
    <lineage>
        <taxon>Bacteria</taxon>
        <taxon>Pseudomonadati</taxon>
        <taxon>Thermodesulfobacteriota</taxon>
        <taxon>Desulfuromonadia</taxon>
        <taxon>Geobacterales</taxon>
        <taxon>Geobacteraceae</taxon>
        <taxon>Geotalea</taxon>
    </lineage>
</organism>
<dbReference type="PROSITE" id="PS00409">
    <property type="entry name" value="PROKAR_NTER_METHYL"/>
    <property type="match status" value="1"/>
</dbReference>
<dbReference type="InterPro" id="IPR012902">
    <property type="entry name" value="N_methyl_site"/>
</dbReference>
<reference evidence="10 11" key="1">
    <citation type="submission" date="2022-12" db="EMBL/GenBank/DDBJ databases">
        <title>Polyphasic characterization of Geotalea uranireducens NIT-SL11 newly isolated from a complex of sewage sludge and microbially reduced graphene oxide.</title>
        <authorList>
            <person name="Xie L."/>
            <person name="Yoshida N."/>
            <person name="Meng L."/>
        </authorList>
    </citation>
    <scope>NUCLEOTIDE SEQUENCE [LARGE SCALE GENOMIC DNA]</scope>
    <source>
        <strain evidence="10 11">NIT-SL11</strain>
    </source>
</reference>
<proteinExistence type="inferred from homology"/>
<evidence type="ECO:0000256" key="8">
    <source>
        <dbReference type="ARBA" id="ARBA00023136"/>
    </source>
</evidence>
<evidence type="ECO:0000256" key="7">
    <source>
        <dbReference type="ARBA" id="ARBA00022989"/>
    </source>
</evidence>
<dbReference type="SUPFAM" id="SSF54523">
    <property type="entry name" value="Pili subunits"/>
    <property type="match status" value="1"/>
</dbReference>
<evidence type="ECO:0000313" key="11">
    <source>
        <dbReference type="Proteomes" id="UP001317705"/>
    </source>
</evidence>
<dbReference type="InterPro" id="IPR010052">
    <property type="entry name" value="T2SS_protein-GspI"/>
</dbReference>
<keyword evidence="6 9" id="KW-0812">Transmembrane</keyword>
<evidence type="ECO:0000256" key="4">
    <source>
        <dbReference type="ARBA" id="ARBA00022481"/>
    </source>
</evidence>
<evidence type="ECO:0000256" key="9">
    <source>
        <dbReference type="SAM" id="Phobius"/>
    </source>
</evidence>
<feature type="transmembrane region" description="Helical" evidence="9">
    <location>
        <begin position="12"/>
        <end position="34"/>
    </location>
</feature>
<comment type="subcellular location">
    <subcellularLocation>
        <location evidence="1">Cell inner membrane</location>
        <topology evidence="1">Single-pass membrane protein</topology>
    </subcellularLocation>
</comment>
<keyword evidence="8 9" id="KW-0472">Membrane</keyword>
<dbReference type="RefSeq" id="WP_282000861.1">
    <property type="nucleotide sequence ID" value="NZ_AP027151.1"/>
</dbReference>
<comment type="similarity">
    <text evidence="2">Belongs to the GSP I family.</text>
</comment>
<dbReference type="Proteomes" id="UP001317705">
    <property type="component" value="Chromosome"/>
</dbReference>
<keyword evidence="5" id="KW-0997">Cell inner membrane</keyword>
<evidence type="ECO:0000256" key="2">
    <source>
        <dbReference type="ARBA" id="ARBA00008358"/>
    </source>
</evidence>
<evidence type="ECO:0000256" key="3">
    <source>
        <dbReference type="ARBA" id="ARBA00022475"/>
    </source>
</evidence>
<name>A0ABM8EQK3_9BACT</name>
<evidence type="ECO:0000256" key="1">
    <source>
        <dbReference type="ARBA" id="ARBA00004377"/>
    </source>
</evidence>
<protein>
    <submittedName>
        <fullName evidence="10">General secretion pathway protein GspI</fullName>
    </submittedName>
</protein>
<keyword evidence="11" id="KW-1185">Reference proteome</keyword>
<evidence type="ECO:0000256" key="5">
    <source>
        <dbReference type="ARBA" id="ARBA00022519"/>
    </source>
</evidence>
<dbReference type="EMBL" id="AP027151">
    <property type="protein sequence ID" value="BDV44772.1"/>
    <property type="molecule type" value="Genomic_DNA"/>
</dbReference>
<sequence length="120" mass="13401">MSRRPSATAGFTLLEVMIALAIIAAVVFTVIATINHHLDIMADDRSETLAVLLARQQLDGLDDKLDYPDKEDGTFAPDQPDYTWELRVTPTEIPGFRRAALTVFWDGKKRSLALVRFLGK</sequence>
<evidence type="ECO:0000256" key="6">
    <source>
        <dbReference type="ARBA" id="ARBA00022692"/>
    </source>
</evidence>
<keyword evidence="4" id="KW-0488">Methylation</keyword>
<dbReference type="PANTHER" id="PTHR38779">
    <property type="entry name" value="TYPE II SECRETION SYSTEM PROTEIN I-RELATED"/>
    <property type="match status" value="1"/>
</dbReference>
<gene>
    <name evidence="10" type="primary">gspI</name>
    <name evidence="10" type="ORF">GURASL_36950</name>
</gene>
<dbReference type="Pfam" id="PF07963">
    <property type="entry name" value="N_methyl"/>
    <property type="match status" value="1"/>
</dbReference>
<keyword evidence="7 9" id="KW-1133">Transmembrane helix</keyword>
<dbReference type="PANTHER" id="PTHR38779:SF2">
    <property type="entry name" value="TYPE II SECRETION SYSTEM PROTEIN I-RELATED"/>
    <property type="match status" value="1"/>
</dbReference>
<evidence type="ECO:0000313" key="10">
    <source>
        <dbReference type="EMBL" id="BDV44772.1"/>
    </source>
</evidence>